<evidence type="ECO:0000256" key="2">
    <source>
        <dbReference type="ARBA" id="ARBA00022840"/>
    </source>
</evidence>
<evidence type="ECO:0000256" key="1">
    <source>
        <dbReference type="ARBA" id="ARBA00022741"/>
    </source>
</evidence>
<dbReference type="GO" id="GO:0005524">
    <property type="term" value="F:ATP binding"/>
    <property type="evidence" value="ECO:0007669"/>
    <property type="project" value="UniProtKB-KW"/>
</dbReference>
<evidence type="ECO:0000313" key="5">
    <source>
        <dbReference type="Proteomes" id="UP000646053"/>
    </source>
</evidence>
<dbReference type="InterPro" id="IPR027417">
    <property type="entry name" value="P-loop_NTPase"/>
</dbReference>
<dbReference type="PROSITE" id="PS50893">
    <property type="entry name" value="ABC_TRANSPORTER_2"/>
    <property type="match status" value="1"/>
</dbReference>
<keyword evidence="2 4" id="KW-0067">ATP-binding</keyword>
<dbReference type="EMBL" id="WVIE01000007">
    <property type="protein sequence ID" value="NDJ17289.1"/>
    <property type="molecule type" value="Genomic_DNA"/>
</dbReference>
<dbReference type="Pfam" id="PF00005">
    <property type="entry name" value="ABC_tran"/>
    <property type="match status" value="1"/>
</dbReference>
<dbReference type="SUPFAM" id="SSF52540">
    <property type="entry name" value="P-loop containing nucleoside triphosphate hydrolases"/>
    <property type="match status" value="1"/>
</dbReference>
<keyword evidence="5" id="KW-1185">Reference proteome</keyword>
<reference evidence="4" key="1">
    <citation type="submission" date="2019-12" db="EMBL/GenBank/DDBJ databases">
        <title>High-Quality draft genome sequences of three cyanobacteria isolated from the limestone walls of the Old Cathedral of Coimbra.</title>
        <authorList>
            <person name="Tiago I."/>
            <person name="Soares F."/>
            <person name="Portugal A."/>
        </authorList>
    </citation>
    <scope>NUCLEOTIDE SEQUENCE</scope>
    <source>
        <strain evidence="4">A</strain>
    </source>
</reference>
<dbReference type="InterPro" id="IPR003439">
    <property type="entry name" value="ABC_transporter-like_ATP-bd"/>
</dbReference>
<evidence type="ECO:0000313" key="4">
    <source>
        <dbReference type="EMBL" id="NDJ17289.1"/>
    </source>
</evidence>
<keyword evidence="1" id="KW-0547">Nucleotide-binding</keyword>
<dbReference type="Gene3D" id="3.40.50.300">
    <property type="entry name" value="P-loop containing nucleotide triphosphate hydrolases"/>
    <property type="match status" value="1"/>
</dbReference>
<feature type="domain" description="ABC transporter" evidence="3">
    <location>
        <begin position="20"/>
        <end position="230"/>
    </location>
</feature>
<dbReference type="Proteomes" id="UP000646053">
    <property type="component" value="Unassembled WGS sequence"/>
</dbReference>
<name>A0A8J7Z062_9CYAN</name>
<proteinExistence type="predicted"/>
<dbReference type="InterPro" id="IPR003593">
    <property type="entry name" value="AAA+_ATPase"/>
</dbReference>
<dbReference type="RefSeq" id="WP_162422784.1">
    <property type="nucleotide sequence ID" value="NZ_WVIE01000007.1"/>
</dbReference>
<dbReference type="PANTHER" id="PTHR43119:SF1">
    <property type="entry name" value="ABC TRANSPORTER DOMAIN-CONTAINING PROTEIN"/>
    <property type="match status" value="1"/>
</dbReference>
<evidence type="ECO:0000259" key="3">
    <source>
        <dbReference type="PROSITE" id="PS50893"/>
    </source>
</evidence>
<dbReference type="PANTHER" id="PTHR43119">
    <property type="entry name" value="ABC TRANSPORT PROTEIN ATP-BINDING COMPONENT-RELATED"/>
    <property type="match status" value="1"/>
</dbReference>
<dbReference type="GO" id="GO:0016887">
    <property type="term" value="F:ATP hydrolysis activity"/>
    <property type="evidence" value="ECO:0007669"/>
    <property type="project" value="InterPro"/>
</dbReference>
<comment type="caution">
    <text evidence="4">The sequence shown here is derived from an EMBL/GenBank/DDBJ whole genome shotgun (WGS) entry which is preliminary data.</text>
</comment>
<gene>
    <name evidence="4" type="ORF">GS601_08290</name>
</gene>
<organism evidence="4 5">
    <name type="scientific">Myxacorys almedinensis A</name>
    <dbReference type="NCBI Taxonomy" id="2690445"/>
    <lineage>
        <taxon>Bacteria</taxon>
        <taxon>Bacillati</taxon>
        <taxon>Cyanobacteriota</taxon>
        <taxon>Cyanophyceae</taxon>
        <taxon>Leptolyngbyales</taxon>
        <taxon>Leptolyngbyaceae</taxon>
        <taxon>Myxacorys</taxon>
        <taxon>Myxacorys almedinensis</taxon>
    </lineage>
</organism>
<dbReference type="SMART" id="SM00382">
    <property type="entry name" value="AAA"/>
    <property type="match status" value="1"/>
</dbReference>
<dbReference type="AlphaFoldDB" id="A0A8J7Z062"/>
<sequence length="230" mass="25808">MVKERLSSSVAFGRAIAPLLSIQRLSRRIQSGWIWQDIDFEVWAGDRIAVVGPSGGGKSLLLRAIAGLDSVQAGQIVFDGKPLTQWFLPRYRTQVLYLHQRPALLEGTVEMNLRSVYQFAAHQDKTYDRQPILNDLKQFGRTDAFLERPIAALSGGEAQIVAFLRALQLAPDVLLLDEPTASLDAETATQLEALVERWHATNPHRAYLWVSHDPQQVARISDRQIYLGKP</sequence>
<accession>A0A8J7Z062</accession>
<protein>
    <submittedName>
        <fullName evidence="4">ATP-binding cassette domain-containing protein</fullName>
    </submittedName>
</protein>